<keyword evidence="2" id="KW-1185">Reference proteome</keyword>
<proteinExistence type="predicted"/>
<gene>
    <name evidence="1" type="ORF">Prubr_54880</name>
</gene>
<dbReference type="Proteomes" id="UP000680866">
    <property type="component" value="Chromosome"/>
</dbReference>
<accession>A0A810N590</accession>
<sequence length="175" mass="19463">MAHGRVASRRVRIRRPAHVARGRGRHDRRSPRMSDAWVTDDELRAARLRFTERIPGFVLPAAYAVARRDDAGLTFGHLNTYGEVRPLSAVVLASVCGYVATTGVFRLDRERLLEAVERLAPAEAATHLPHPNLWSWRDLLAGAEPGSTFLAFFVADAEDPPVDSDDARFRRLLAG</sequence>
<dbReference type="KEGG" id="pry:Prubr_54880"/>
<reference evidence="1" key="1">
    <citation type="submission" date="2020-08" db="EMBL/GenBank/DDBJ databases">
        <title>Whole genome shotgun sequence of Polymorphospora rubra NBRC 101157.</title>
        <authorList>
            <person name="Komaki H."/>
            <person name="Tamura T."/>
        </authorList>
    </citation>
    <scope>NUCLEOTIDE SEQUENCE</scope>
    <source>
        <strain evidence="1">NBRC 101157</strain>
    </source>
</reference>
<organism evidence="1 2">
    <name type="scientific">Polymorphospora rubra</name>
    <dbReference type="NCBI Taxonomy" id="338584"/>
    <lineage>
        <taxon>Bacteria</taxon>
        <taxon>Bacillati</taxon>
        <taxon>Actinomycetota</taxon>
        <taxon>Actinomycetes</taxon>
        <taxon>Micromonosporales</taxon>
        <taxon>Micromonosporaceae</taxon>
        <taxon>Polymorphospora</taxon>
    </lineage>
</organism>
<dbReference type="EMBL" id="AP023359">
    <property type="protein sequence ID" value="BCJ68467.1"/>
    <property type="molecule type" value="Genomic_DNA"/>
</dbReference>
<evidence type="ECO:0000313" key="1">
    <source>
        <dbReference type="EMBL" id="BCJ68467.1"/>
    </source>
</evidence>
<dbReference type="AlphaFoldDB" id="A0A810N590"/>
<protein>
    <submittedName>
        <fullName evidence="1">Uncharacterized protein</fullName>
    </submittedName>
</protein>
<evidence type="ECO:0000313" key="2">
    <source>
        <dbReference type="Proteomes" id="UP000680866"/>
    </source>
</evidence>
<name>A0A810N590_9ACTN</name>